<keyword evidence="2" id="KW-0472">Membrane</keyword>
<name>A0ABW7F0B8_9BURK</name>
<dbReference type="PANTHER" id="PTHR11328">
    <property type="entry name" value="MAJOR FACILITATOR SUPERFAMILY DOMAIN-CONTAINING PROTEIN"/>
    <property type="match status" value="1"/>
</dbReference>
<dbReference type="PANTHER" id="PTHR11328:SF24">
    <property type="entry name" value="MAJOR FACILITATOR SUPERFAMILY (MFS) PROFILE DOMAIN-CONTAINING PROTEIN"/>
    <property type="match status" value="1"/>
</dbReference>
<comment type="similarity">
    <text evidence="1">Belongs to the sodium:galactoside symporter (TC 2.A.2) family.</text>
</comment>
<feature type="transmembrane region" description="Helical" evidence="2">
    <location>
        <begin position="325"/>
        <end position="341"/>
    </location>
</feature>
<feature type="transmembrane region" description="Helical" evidence="2">
    <location>
        <begin position="116"/>
        <end position="137"/>
    </location>
</feature>
<feature type="transmembrane region" description="Helical" evidence="2">
    <location>
        <begin position="231"/>
        <end position="251"/>
    </location>
</feature>
<sequence>MTTPSHATARPLTRREIVGYGLGDMGFNFYWTNISTFLLIFYTDVFGITAAAAATMLFVVKIFNAFTDPMIGAFADRTQTRWGKFRPYLLFMPVPLAVIGVLTYTTPDLGPTGKLVWAYVTYLLLMTVYTSVNLPYSALSGVITGDARERNAVNASRFVAGFAGGTIVTFASPKLVAWLGAGDAALGWTLTMVFWGIAAALIFVFTFSATTERVQPVQAEPSTVRQDIADLRANLPWILLFFLALIIMLSITLRMTSAAYYFKYVVNRPDLLATFMPAYLLAAAAGTACTPLLTRFIDKRKLLIWLMLISTVLSTAFLFVDAGQIWLMYALQIALGLALGPKSPLSFSMLADTADFNEWRNGRRATGMTFAASSFAQKLGTAVAVAVIGALFTTLGYVPNVAQSAESQAGIVWLMSVIPAAFTLMAAVIMIFYTLDNPTMARIQADLAARKAATS</sequence>
<dbReference type="Proteomes" id="UP001606210">
    <property type="component" value="Unassembled WGS sequence"/>
</dbReference>
<accession>A0ABW7F0B8</accession>
<keyword evidence="2" id="KW-0812">Transmembrane</keyword>
<dbReference type="InterPro" id="IPR001927">
    <property type="entry name" value="Na/Gal_symport"/>
</dbReference>
<dbReference type="NCBIfam" id="TIGR00792">
    <property type="entry name" value="gph"/>
    <property type="match status" value="1"/>
</dbReference>
<proteinExistence type="inferred from homology"/>
<dbReference type="Gene3D" id="1.20.1250.20">
    <property type="entry name" value="MFS general substrate transporter like domains"/>
    <property type="match status" value="2"/>
</dbReference>
<feature type="transmembrane region" description="Helical" evidence="2">
    <location>
        <begin position="39"/>
        <end position="64"/>
    </location>
</feature>
<dbReference type="RefSeq" id="WP_394475668.1">
    <property type="nucleotide sequence ID" value="NZ_JBIGHV010000001.1"/>
</dbReference>
<dbReference type="InterPro" id="IPR036259">
    <property type="entry name" value="MFS_trans_sf"/>
</dbReference>
<keyword evidence="4" id="KW-1185">Reference proteome</keyword>
<reference evidence="3 4" key="1">
    <citation type="submission" date="2024-08" db="EMBL/GenBank/DDBJ databases">
        <authorList>
            <person name="Lu H."/>
        </authorList>
    </citation>
    <scope>NUCLEOTIDE SEQUENCE [LARGE SCALE GENOMIC DNA]</scope>
    <source>
        <strain evidence="3 4">LYH14W</strain>
    </source>
</reference>
<dbReference type="CDD" id="cd17332">
    <property type="entry name" value="MFS_MelB_like"/>
    <property type="match status" value="1"/>
</dbReference>
<keyword evidence="2" id="KW-1133">Transmembrane helix</keyword>
<feature type="transmembrane region" description="Helical" evidence="2">
    <location>
        <begin position="410"/>
        <end position="435"/>
    </location>
</feature>
<evidence type="ECO:0000313" key="3">
    <source>
        <dbReference type="EMBL" id="MFG6428738.1"/>
    </source>
</evidence>
<dbReference type="Pfam" id="PF13347">
    <property type="entry name" value="MFS_2"/>
    <property type="match status" value="1"/>
</dbReference>
<feature type="transmembrane region" description="Helical" evidence="2">
    <location>
        <begin position="271"/>
        <end position="293"/>
    </location>
</feature>
<feature type="transmembrane region" description="Helical" evidence="2">
    <location>
        <begin position="185"/>
        <end position="210"/>
    </location>
</feature>
<dbReference type="EMBL" id="JBIGHV010000001">
    <property type="protein sequence ID" value="MFG6428738.1"/>
    <property type="molecule type" value="Genomic_DNA"/>
</dbReference>
<comment type="caution">
    <text evidence="3">The sequence shown here is derived from an EMBL/GenBank/DDBJ whole genome shotgun (WGS) entry which is preliminary data.</text>
</comment>
<feature type="transmembrane region" description="Helical" evidence="2">
    <location>
        <begin position="302"/>
        <end position="319"/>
    </location>
</feature>
<protein>
    <submittedName>
        <fullName evidence="3">MFS transporter</fullName>
    </submittedName>
</protein>
<feature type="transmembrane region" description="Helical" evidence="2">
    <location>
        <begin position="379"/>
        <end position="398"/>
    </location>
</feature>
<feature type="transmembrane region" description="Helical" evidence="2">
    <location>
        <begin position="85"/>
        <end position="104"/>
    </location>
</feature>
<dbReference type="InterPro" id="IPR039672">
    <property type="entry name" value="MFS_2"/>
</dbReference>
<organism evidence="3 4">
    <name type="scientific">Pelomonas parva</name>
    <dbReference type="NCBI Taxonomy" id="3299032"/>
    <lineage>
        <taxon>Bacteria</taxon>
        <taxon>Pseudomonadati</taxon>
        <taxon>Pseudomonadota</taxon>
        <taxon>Betaproteobacteria</taxon>
        <taxon>Burkholderiales</taxon>
        <taxon>Sphaerotilaceae</taxon>
        <taxon>Roseateles</taxon>
    </lineage>
</organism>
<gene>
    <name evidence="3" type="ORF">ACG00Y_02370</name>
</gene>
<evidence type="ECO:0000256" key="2">
    <source>
        <dbReference type="SAM" id="Phobius"/>
    </source>
</evidence>
<evidence type="ECO:0000313" key="4">
    <source>
        <dbReference type="Proteomes" id="UP001606210"/>
    </source>
</evidence>
<feature type="transmembrane region" description="Helical" evidence="2">
    <location>
        <begin position="158"/>
        <end position="179"/>
    </location>
</feature>
<dbReference type="SUPFAM" id="SSF103473">
    <property type="entry name" value="MFS general substrate transporter"/>
    <property type="match status" value="1"/>
</dbReference>
<evidence type="ECO:0000256" key="1">
    <source>
        <dbReference type="ARBA" id="ARBA00009617"/>
    </source>
</evidence>